<sequence>MASRQLLALGVAVVAISAGGLTRWWLAPARQTPPGSRASESTGERLARMQREASLDDAPAQARLATEWMREGLRSGDEQHLLHARVAARRALLVDPERVDALKVELLLLHHDHQFQDLRDASRRLTELFPHDAFFQGLLGDAELELGRYDEAETAYARMMDLKPSHATYTRVGYLRLMRGDVDGAISVLKLAATSADPRDGDTVARALCELGDAYLARGEPDTAIEYFTVALSHAPGLDRAHAGRGHVLRMRGLPDAAAVEYRAAMTARPKSGHRAFLADALMAAGREQEAQAEYTQAFQDTAQDAREQARLLLDLGRDVAQAEVLARRELTRRQDVFTQAVLAYALVSAGKLDEARPLAEAALRLGTRNARLEYVAGLVASADGAGDAARLHLDAALRGFPPLPPRQVERARALLDARPSPSESSSPHARGHSTR</sequence>
<dbReference type="RefSeq" id="WP_141648723.1">
    <property type="nucleotide sequence ID" value="NZ_VIFM01000344.1"/>
</dbReference>
<dbReference type="EMBL" id="VIFM01000344">
    <property type="protein sequence ID" value="TQF09455.1"/>
    <property type="molecule type" value="Genomic_DNA"/>
</dbReference>
<proteinExistence type="predicted"/>
<dbReference type="PROSITE" id="PS50005">
    <property type="entry name" value="TPR"/>
    <property type="match status" value="2"/>
</dbReference>
<organism evidence="5 6">
    <name type="scientific">Myxococcus llanfairpwllgwyngyllgogerychwyrndrobwllllantysiliogogogochensis</name>
    <dbReference type="NCBI Taxonomy" id="2590453"/>
    <lineage>
        <taxon>Bacteria</taxon>
        <taxon>Pseudomonadati</taxon>
        <taxon>Myxococcota</taxon>
        <taxon>Myxococcia</taxon>
        <taxon>Myxococcales</taxon>
        <taxon>Cystobacterineae</taxon>
        <taxon>Myxococcaceae</taxon>
        <taxon>Myxococcus</taxon>
    </lineage>
</organism>
<feature type="region of interest" description="Disordered" evidence="4">
    <location>
        <begin position="413"/>
        <end position="436"/>
    </location>
</feature>
<dbReference type="Gene3D" id="1.25.40.10">
    <property type="entry name" value="Tetratricopeptide repeat domain"/>
    <property type="match status" value="3"/>
</dbReference>
<dbReference type="InterPro" id="IPR019734">
    <property type="entry name" value="TPR_rpt"/>
</dbReference>
<feature type="repeat" description="TPR" evidence="3">
    <location>
        <begin position="133"/>
        <end position="166"/>
    </location>
</feature>
<comment type="caution">
    <text evidence="5">The sequence shown here is derived from an EMBL/GenBank/DDBJ whole genome shotgun (WGS) entry which is preliminary data.</text>
</comment>
<feature type="repeat" description="TPR" evidence="3">
    <location>
        <begin position="205"/>
        <end position="238"/>
    </location>
</feature>
<keyword evidence="2 3" id="KW-0802">TPR repeat</keyword>
<dbReference type="Pfam" id="PF07719">
    <property type="entry name" value="TPR_2"/>
    <property type="match status" value="1"/>
</dbReference>
<protein>
    <submittedName>
        <fullName evidence="5">Tetratricopeptide repeat protein</fullName>
    </submittedName>
</protein>
<dbReference type="Proteomes" id="UP000315369">
    <property type="component" value="Unassembled WGS sequence"/>
</dbReference>
<gene>
    <name evidence="5" type="ORF">FJV41_44550</name>
</gene>
<accession>A0A540WKB7</accession>
<dbReference type="OrthoDB" id="263673at2"/>
<evidence type="ECO:0000256" key="2">
    <source>
        <dbReference type="ARBA" id="ARBA00022803"/>
    </source>
</evidence>
<keyword evidence="1" id="KW-0677">Repeat</keyword>
<evidence type="ECO:0000313" key="6">
    <source>
        <dbReference type="Proteomes" id="UP000315369"/>
    </source>
</evidence>
<dbReference type="Pfam" id="PF13432">
    <property type="entry name" value="TPR_16"/>
    <property type="match status" value="2"/>
</dbReference>
<dbReference type="InterPro" id="IPR011990">
    <property type="entry name" value="TPR-like_helical_dom_sf"/>
</dbReference>
<dbReference type="PANTHER" id="PTHR44186">
    <property type="match status" value="1"/>
</dbReference>
<evidence type="ECO:0000256" key="4">
    <source>
        <dbReference type="SAM" id="MobiDB-lite"/>
    </source>
</evidence>
<name>A0A540WKB7_9BACT</name>
<keyword evidence="6" id="KW-1185">Reference proteome</keyword>
<evidence type="ECO:0000313" key="5">
    <source>
        <dbReference type="EMBL" id="TQF09455.1"/>
    </source>
</evidence>
<dbReference type="InterPro" id="IPR013105">
    <property type="entry name" value="TPR_2"/>
</dbReference>
<reference evidence="5 6" key="1">
    <citation type="submission" date="2019-06" db="EMBL/GenBank/DDBJ databases">
        <authorList>
            <person name="Livingstone P."/>
            <person name="Whitworth D."/>
        </authorList>
    </citation>
    <scope>NUCLEOTIDE SEQUENCE [LARGE SCALE GENOMIC DNA]</scope>
    <source>
        <strain evidence="5 6">AM401</strain>
    </source>
</reference>
<evidence type="ECO:0000256" key="1">
    <source>
        <dbReference type="ARBA" id="ARBA00022737"/>
    </source>
</evidence>
<dbReference type="SUPFAM" id="SSF48452">
    <property type="entry name" value="TPR-like"/>
    <property type="match status" value="2"/>
</dbReference>
<dbReference type="SMART" id="SM00028">
    <property type="entry name" value="TPR"/>
    <property type="match status" value="4"/>
</dbReference>
<evidence type="ECO:0000256" key="3">
    <source>
        <dbReference type="PROSITE-ProRule" id="PRU00339"/>
    </source>
</evidence>
<dbReference type="AlphaFoldDB" id="A0A540WKB7"/>
<dbReference type="PANTHER" id="PTHR44186:SF1">
    <property type="entry name" value="BARDET-BIEDL SYNDROME 4 PROTEIN"/>
    <property type="match status" value="1"/>
</dbReference>